<evidence type="ECO:0000313" key="1">
    <source>
        <dbReference type="EMBL" id="RCI10635.1"/>
    </source>
</evidence>
<organism evidence="1 2">
    <name type="scientific">Ophiocordyceps polyrhachis-furcata BCC 54312</name>
    <dbReference type="NCBI Taxonomy" id="1330021"/>
    <lineage>
        <taxon>Eukaryota</taxon>
        <taxon>Fungi</taxon>
        <taxon>Dikarya</taxon>
        <taxon>Ascomycota</taxon>
        <taxon>Pezizomycotina</taxon>
        <taxon>Sordariomycetes</taxon>
        <taxon>Hypocreomycetidae</taxon>
        <taxon>Hypocreales</taxon>
        <taxon>Ophiocordycipitaceae</taxon>
        <taxon>Ophiocordyceps</taxon>
    </lineage>
</organism>
<keyword evidence="2" id="KW-1185">Reference proteome</keyword>
<dbReference type="Proteomes" id="UP000253664">
    <property type="component" value="Unassembled WGS sequence"/>
</dbReference>
<dbReference type="AlphaFoldDB" id="A0A367L889"/>
<feature type="non-terminal residue" evidence="1">
    <location>
        <position position="86"/>
    </location>
</feature>
<comment type="caution">
    <text evidence="1">The sequence shown here is derived from an EMBL/GenBank/DDBJ whole genome shotgun (WGS) entry which is preliminary data.</text>
</comment>
<reference evidence="1 2" key="1">
    <citation type="journal article" date="2015" name="BMC Genomics">
        <title>Insights from the genome of Ophiocordyceps polyrhachis-furcata to pathogenicity and host specificity in insect fungi.</title>
        <authorList>
            <person name="Wichadakul D."/>
            <person name="Kobmoo N."/>
            <person name="Ingsriswang S."/>
            <person name="Tangphatsornruang S."/>
            <person name="Chantasingh D."/>
            <person name="Luangsa-ard J.J."/>
            <person name="Eurwilaichitr L."/>
        </authorList>
    </citation>
    <scope>NUCLEOTIDE SEQUENCE [LARGE SCALE GENOMIC DNA]</scope>
    <source>
        <strain evidence="1 2">BCC 54312</strain>
    </source>
</reference>
<evidence type="ECO:0000313" key="2">
    <source>
        <dbReference type="Proteomes" id="UP000253664"/>
    </source>
</evidence>
<gene>
    <name evidence="1" type="ORF">L249_4461</name>
</gene>
<protein>
    <submittedName>
        <fullName evidence="1">Uncharacterized protein</fullName>
    </submittedName>
</protein>
<proteinExistence type="predicted"/>
<accession>A0A367L889</accession>
<sequence>MPYCATAAHHLLPHAPRYALQVPVRSLCNAFSKANADAHRSFTVRLIERRLVPGYRIRVCHCVVSAVRFKMSMRNEAILPPCRCQA</sequence>
<dbReference type="EMBL" id="LKCN02000012">
    <property type="protein sequence ID" value="RCI10635.1"/>
    <property type="molecule type" value="Genomic_DNA"/>
</dbReference>
<name>A0A367L889_9HYPO</name>